<dbReference type="Proteomes" id="UP000057158">
    <property type="component" value="Chromosome"/>
</dbReference>
<name>A0A0M5IV93_9BACT</name>
<dbReference type="PROSITE" id="PS51257">
    <property type="entry name" value="PROKAR_LIPOPROTEIN"/>
    <property type="match status" value="1"/>
</dbReference>
<dbReference type="RefSeq" id="WP_053549391.1">
    <property type="nucleotide sequence ID" value="NZ_CP010802.1"/>
</dbReference>
<dbReference type="KEGG" id="des:DSOUD_0366"/>
<keyword evidence="5" id="KW-1185">Reference proteome</keyword>
<evidence type="ECO:0000313" key="5">
    <source>
        <dbReference type="Proteomes" id="UP000057158"/>
    </source>
</evidence>
<dbReference type="EMBL" id="CP010802">
    <property type="protein sequence ID" value="ALC15161.1"/>
    <property type="molecule type" value="Genomic_DNA"/>
</dbReference>
<evidence type="ECO:0000259" key="3">
    <source>
        <dbReference type="Pfam" id="PF08308"/>
    </source>
</evidence>
<keyword evidence="2" id="KW-0732">Signal</keyword>
<reference evidence="4 5" key="1">
    <citation type="submission" date="2015-07" db="EMBL/GenBank/DDBJ databases">
        <title>Isolation and Genomic Characterization of a Novel Halophilic Metal-Reducing Deltaproteobacterium from the Deep Subsurface.</title>
        <authorList>
            <person name="Badalamenti J.P."/>
            <person name="Summers Z.M."/>
            <person name="Gralnick J.A."/>
            <person name="Bond D.R."/>
        </authorList>
    </citation>
    <scope>NUCLEOTIDE SEQUENCE [LARGE SCALE GENOMIC DNA]</scope>
    <source>
        <strain evidence="4 5">WTL</strain>
    </source>
</reference>
<dbReference type="OrthoDB" id="5405530at2"/>
<feature type="domain" description="PEGA" evidence="3">
    <location>
        <begin position="26"/>
        <end position="77"/>
    </location>
</feature>
<organism evidence="4 5">
    <name type="scientific">Desulfuromonas soudanensis</name>
    <dbReference type="NCBI Taxonomy" id="1603606"/>
    <lineage>
        <taxon>Bacteria</taxon>
        <taxon>Pseudomonadati</taxon>
        <taxon>Thermodesulfobacteriota</taxon>
        <taxon>Desulfuromonadia</taxon>
        <taxon>Desulfuromonadales</taxon>
        <taxon>Desulfuromonadaceae</taxon>
        <taxon>Desulfuromonas</taxon>
    </lineage>
</organism>
<sequence>MLLKALAVLLILSLLSACAQQAVFLSDPPGAQVFIDGRAIGTTPCNYKYSNGAGGSLEVTLQKPGYDPLRHDVQADEVDKAARNSWVAAGLLIPMGSPLFLGTFFTKKLKDTYEFVMKESTPLHTAGIDKAPVPTPF</sequence>
<accession>A0A0M5IV93</accession>
<evidence type="ECO:0000313" key="4">
    <source>
        <dbReference type="EMBL" id="ALC15161.1"/>
    </source>
</evidence>
<dbReference type="Pfam" id="PF08308">
    <property type="entry name" value="PEGA"/>
    <property type="match status" value="1"/>
</dbReference>
<dbReference type="STRING" id="1603606.DSOUD_0366"/>
<proteinExistence type="predicted"/>
<dbReference type="AlphaFoldDB" id="A0A0M5IV93"/>
<feature type="signal peptide" evidence="2">
    <location>
        <begin position="1"/>
        <end position="19"/>
    </location>
</feature>
<keyword evidence="1" id="KW-0472">Membrane</keyword>
<gene>
    <name evidence="4" type="ORF">DSOUD_0366</name>
</gene>
<evidence type="ECO:0000256" key="2">
    <source>
        <dbReference type="SAM" id="SignalP"/>
    </source>
</evidence>
<dbReference type="PATRIC" id="fig|1603606.3.peg.398"/>
<protein>
    <recommendedName>
        <fullName evidence="3">PEGA domain-containing protein</fullName>
    </recommendedName>
</protein>
<keyword evidence="1" id="KW-1133">Transmembrane helix</keyword>
<dbReference type="InterPro" id="IPR013229">
    <property type="entry name" value="PEGA"/>
</dbReference>
<keyword evidence="1" id="KW-0812">Transmembrane</keyword>
<feature type="chain" id="PRO_5005803618" description="PEGA domain-containing protein" evidence="2">
    <location>
        <begin position="20"/>
        <end position="137"/>
    </location>
</feature>
<feature type="transmembrane region" description="Helical" evidence="1">
    <location>
        <begin position="86"/>
        <end position="105"/>
    </location>
</feature>
<evidence type="ECO:0000256" key="1">
    <source>
        <dbReference type="SAM" id="Phobius"/>
    </source>
</evidence>